<keyword evidence="2" id="KW-1185">Reference proteome</keyword>
<organism evidence="1 2">
    <name type="scientific">Poriferisphaera corsica</name>
    <dbReference type="NCBI Taxonomy" id="2528020"/>
    <lineage>
        <taxon>Bacteria</taxon>
        <taxon>Pseudomonadati</taxon>
        <taxon>Planctomycetota</taxon>
        <taxon>Phycisphaerae</taxon>
        <taxon>Phycisphaerales</taxon>
        <taxon>Phycisphaeraceae</taxon>
        <taxon>Poriferisphaera</taxon>
    </lineage>
</organism>
<accession>A0A517YTE3</accession>
<dbReference type="OrthoDB" id="198005at2"/>
<name>A0A517YTE3_9BACT</name>
<dbReference type="KEGG" id="pcor:KS4_15440"/>
<evidence type="ECO:0000313" key="1">
    <source>
        <dbReference type="EMBL" id="QDU33494.1"/>
    </source>
</evidence>
<sequence length="670" mass="73735">MKSGQNSRLSESDLNAYVSHKNILSKVNNAISGATHGVKSTLKTQVLRRDRADESVYLKRLDVCRNCPGGYVVVNDAGGVQTCGHMLQSMISKGGKKPCGCILSQKARDIKEVCPFGYWPKEHPAETSPDSIVSLPVATTGAIDSYHKGLTRRHFISQAFAGTAIGVLATNKLWASSTENSTVDDLTCYVELTPCLASKETIYTECSNVEGLLYESILRIENEDKDIQGCYTIGLAEPKSKQQIGAEATVIANVGDLYNYEDCDTCGCLRELQSCEGSEKKWVPCDGSESAVIGNVYQFDGDCFVLSNTTKKYGEIDENDELIHGIGGNGFDSCNECNGYEAWDIYTPCPGESGGTYQRRRNAPDDPGPSVIKKDGVCYQRSGSVTSDPGYSTISGERFNNCDECGKKWDIYKQCSDEGSSYYQRLHYPSEEEDYSVIKSGETCYSRINTVSENPGLPPIGGSSYSSCEDCEKEDIWDIYIPCPGEDASGELQRYRNNTTEPHRPRFLKTSGGKCYRWTRYSTTDLGLPTINGQEYDNCKACMCCVVGDCKFDKESTINGLIQAIDESYNQGEGKYEFSELPMTACGTWSGDAQFTPWERNTDDSGGHWGETLTKSITIKFDGSWSYPLKFYPSNSTSCNGADLSGVFDDGDVYIVWTVNFSVSNNNSCE</sequence>
<protein>
    <submittedName>
        <fullName evidence="1">Uncharacterized protein</fullName>
    </submittedName>
</protein>
<dbReference type="Proteomes" id="UP000317369">
    <property type="component" value="Chromosome"/>
</dbReference>
<reference evidence="1 2" key="1">
    <citation type="submission" date="2019-02" db="EMBL/GenBank/DDBJ databases">
        <title>Deep-cultivation of Planctomycetes and their phenomic and genomic characterization uncovers novel biology.</title>
        <authorList>
            <person name="Wiegand S."/>
            <person name="Jogler M."/>
            <person name="Boedeker C."/>
            <person name="Pinto D."/>
            <person name="Vollmers J."/>
            <person name="Rivas-Marin E."/>
            <person name="Kohn T."/>
            <person name="Peeters S.H."/>
            <person name="Heuer A."/>
            <person name="Rast P."/>
            <person name="Oberbeckmann S."/>
            <person name="Bunk B."/>
            <person name="Jeske O."/>
            <person name="Meyerdierks A."/>
            <person name="Storesund J.E."/>
            <person name="Kallscheuer N."/>
            <person name="Luecker S."/>
            <person name="Lage O.M."/>
            <person name="Pohl T."/>
            <person name="Merkel B.J."/>
            <person name="Hornburger P."/>
            <person name="Mueller R.-W."/>
            <person name="Bruemmer F."/>
            <person name="Labrenz M."/>
            <person name="Spormann A.M."/>
            <person name="Op den Camp H."/>
            <person name="Overmann J."/>
            <person name="Amann R."/>
            <person name="Jetten M.S.M."/>
            <person name="Mascher T."/>
            <person name="Medema M.H."/>
            <person name="Devos D.P."/>
            <person name="Kaster A.-K."/>
            <person name="Ovreas L."/>
            <person name="Rohde M."/>
            <person name="Galperin M.Y."/>
            <person name="Jogler C."/>
        </authorList>
    </citation>
    <scope>NUCLEOTIDE SEQUENCE [LARGE SCALE GENOMIC DNA]</scope>
    <source>
        <strain evidence="1 2">KS4</strain>
    </source>
</reference>
<evidence type="ECO:0000313" key="2">
    <source>
        <dbReference type="Proteomes" id="UP000317369"/>
    </source>
</evidence>
<gene>
    <name evidence="1" type="ORF">KS4_15440</name>
</gene>
<dbReference type="RefSeq" id="WP_145076575.1">
    <property type="nucleotide sequence ID" value="NZ_CP036425.1"/>
</dbReference>
<dbReference type="AlphaFoldDB" id="A0A517YTE3"/>
<proteinExistence type="predicted"/>
<dbReference type="EMBL" id="CP036425">
    <property type="protein sequence ID" value="QDU33494.1"/>
    <property type="molecule type" value="Genomic_DNA"/>
</dbReference>